<dbReference type="Proteomes" id="UP000029223">
    <property type="component" value="Unassembled WGS sequence"/>
</dbReference>
<comment type="caution">
    <text evidence="1">The sequence shown here is derived from an EMBL/GenBank/DDBJ whole genome shotgun (WGS) entry which is preliminary data.</text>
</comment>
<accession>A0ABQ0JC04</accession>
<reference evidence="2" key="2">
    <citation type="submission" date="2014-09" db="EMBL/GenBank/DDBJ databases">
        <authorList>
            <consortium name="NBRP consortium"/>
            <person name="Sawabe T."/>
            <person name="Meirelles P."/>
            <person name="Nakanishi M."/>
            <person name="Sayaka M."/>
            <person name="Hattori M."/>
            <person name="Ohkuma M."/>
        </authorList>
    </citation>
    <scope>NUCLEOTIDE SEQUENCE [LARGE SCALE GENOMIC DNA]</scope>
    <source>
        <strain evidence="2">JCM 19239</strain>
    </source>
</reference>
<dbReference type="EMBL" id="BBMS01000017">
    <property type="protein sequence ID" value="GAL26288.1"/>
    <property type="molecule type" value="Genomic_DNA"/>
</dbReference>
<sequence>MELTDEFGDALLCGSNLLSCGTTESLSVPALPDGSIGNIIKLGA</sequence>
<organism evidence="1 2">
    <name type="scientific">Vibrio variabilis</name>
    <dbReference type="NCBI Taxonomy" id="990271"/>
    <lineage>
        <taxon>Bacteria</taxon>
        <taxon>Pseudomonadati</taxon>
        <taxon>Pseudomonadota</taxon>
        <taxon>Gammaproteobacteria</taxon>
        <taxon>Vibrionales</taxon>
        <taxon>Vibrionaceae</taxon>
        <taxon>Vibrio</taxon>
    </lineage>
</organism>
<name>A0ABQ0JC04_9VIBR</name>
<proteinExistence type="predicted"/>
<reference evidence="2" key="1">
    <citation type="submission" date="2014-09" db="EMBL/GenBank/DDBJ databases">
        <title>Vibrio variabilis JCM 19239. (C206) whole genome shotgun sequence.</title>
        <authorList>
            <person name="Sawabe T."/>
            <person name="Meirelles P."/>
            <person name="Nakanishi M."/>
            <person name="Sayaka M."/>
            <person name="Hattori M."/>
            <person name="Ohkuma M."/>
        </authorList>
    </citation>
    <scope>NUCLEOTIDE SEQUENCE [LARGE SCALE GENOMIC DNA]</scope>
    <source>
        <strain evidence="2">JCM 19239</strain>
    </source>
</reference>
<gene>
    <name evidence="1" type="ORF">JCM19239_3621</name>
</gene>
<evidence type="ECO:0000313" key="1">
    <source>
        <dbReference type="EMBL" id="GAL26288.1"/>
    </source>
</evidence>
<evidence type="ECO:0000313" key="2">
    <source>
        <dbReference type="Proteomes" id="UP000029223"/>
    </source>
</evidence>
<keyword evidence="2" id="KW-1185">Reference proteome</keyword>
<protein>
    <submittedName>
        <fullName evidence="1">Uncharacterized protein</fullName>
    </submittedName>
</protein>